<dbReference type="EC" id="4.1.2.4" evidence="3"/>
<dbReference type="InterPro" id="IPR011343">
    <property type="entry name" value="DeoC"/>
</dbReference>
<dbReference type="NCBIfam" id="TIGR00126">
    <property type="entry name" value="deoC"/>
    <property type="match status" value="1"/>
</dbReference>
<proteinExistence type="predicted"/>
<dbReference type="GO" id="GO:0005737">
    <property type="term" value="C:cytoplasm"/>
    <property type="evidence" value="ECO:0007669"/>
    <property type="project" value="InterPro"/>
</dbReference>
<evidence type="ECO:0000256" key="1">
    <source>
        <dbReference type="ARBA" id="ARBA00022490"/>
    </source>
</evidence>
<dbReference type="Gene3D" id="3.20.20.70">
    <property type="entry name" value="Aldolase class I"/>
    <property type="match status" value="1"/>
</dbReference>
<keyword evidence="1" id="KW-0963">Cytoplasm</keyword>
<evidence type="ECO:0000256" key="2">
    <source>
        <dbReference type="ARBA" id="ARBA00023270"/>
    </source>
</evidence>
<name>A0A953HYM3_9BACT</name>
<dbReference type="PIRSF" id="PIRSF001357">
    <property type="entry name" value="DeoC"/>
    <property type="match status" value="1"/>
</dbReference>
<dbReference type="InterPro" id="IPR002915">
    <property type="entry name" value="DeoC/FbaB/LacD_aldolase"/>
</dbReference>
<accession>A0A953HYM3</accession>
<dbReference type="PANTHER" id="PTHR10889">
    <property type="entry name" value="DEOXYRIBOSE-PHOSPHATE ALDOLASE"/>
    <property type="match status" value="1"/>
</dbReference>
<gene>
    <name evidence="4" type="primary">deoC</name>
    <name evidence="4" type="ORF">KUV50_08305</name>
</gene>
<dbReference type="GO" id="GO:0004139">
    <property type="term" value="F:deoxyribose-phosphate aldolase activity"/>
    <property type="evidence" value="ECO:0007669"/>
    <property type="project" value="UniProtKB-UniRule"/>
</dbReference>
<keyword evidence="5" id="KW-1185">Reference proteome</keyword>
<comment type="caution">
    <text evidence="4">The sequence shown here is derived from an EMBL/GenBank/DDBJ whole genome shotgun (WGS) entry which is preliminary data.</text>
</comment>
<dbReference type="AlphaFoldDB" id="A0A953HYM3"/>
<dbReference type="SUPFAM" id="SSF51569">
    <property type="entry name" value="Aldolase"/>
    <property type="match status" value="1"/>
</dbReference>
<dbReference type="GO" id="GO:0009264">
    <property type="term" value="P:deoxyribonucleotide catabolic process"/>
    <property type="evidence" value="ECO:0007669"/>
    <property type="project" value="UniProtKB-UniRule"/>
</dbReference>
<dbReference type="RefSeq" id="WP_222579660.1">
    <property type="nucleotide sequence ID" value="NZ_JAHVHU010000007.1"/>
</dbReference>
<dbReference type="Proteomes" id="UP000753961">
    <property type="component" value="Unassembled WGS sequence"/>
</dbReference>
<dbReference type="InterPro" id="IPR013785">
    <property type="entry name" value="Aldolase_TIM"/>
</dbReference>
<sequence length="209" mass="23691">MDIRKHIDFTLLRPDLVYSTIDEHVDRAIEMGYYSVCVPPFFVEHIRRRVENERFKISTVVGFPNGFDSYKSKVEEIKEVISDGASEIDAVLNISAVKTEMWSYVDREIDSLSSMCRVKNAKLKLIADHNLLTRDELKIIVDYCVKYNVEYIKTGTGVYGDTTQEMVSFLKSLCPPELKIKAAGGIRTVEQAETLIKLGADRIGTSSLL</sequence>
<organism evidence="4 5">
    <name type="scientific">Membranihabitans marinus</name>
    <dbReference type="NCBI Taxonomy" id="1227546"/>
    <lineage>
        <taxon>Bacteria</taxon>
        <taxon>Pseudomonadati</taxon>
        <taxon>Bacteroidota</taxon>
        <taxon>Saprospiria</taxon>
        <taxon>Saprospirales</taxon>
        <taxon>Saprospiraceae</taxon>
        <taxon>Membranihabitans</taxon>
    </lineage>
</organism>
<dbReference type="EMBL" id="JAHVHU010000007">
    <property type="protein sequence ID" value="MBY5958127.1"/>
    <property type="molecule type" value="Genomic_DNA"/>
</dbReference>
<reference evidence="4" key="1">
    <citation type="submission" date="2021-06" db="EMBL/GenBank/DDBJ databases">
        <title>44 bacteria genomes isolated from Dapeng, Shenzhen.</title>
        <authorList>
            <person name="Zheng W."/>
            <person name="Yu S."/>
            <person name="Huang Y."/>
        </authorList>
    </citation>
    <scope>NUCLEOTIDE SEQUENCE</scope>
    <source>
        <strain evidence="4">DP5N28-2</strain>
    </source>
</reference>
<protein>
    <recommendedName>
        <fullName evidence="3">Deoxyribose-phosphate aldolase</fullName>
        <ecNumber evidence="3">4.1.2.4</ecNumber>
    </recommendedName>
</protein>
<keyword evidence="4" id="KW-0456">Lyase</keyword>
<dbReference type="SMART" id="SM01133">
    <property type="entry name" value="DeoC"/>
    <property type="match status" value="1"/>
</dbReference>
<dbReference type="Pfam" id="PF01791">
    <property type="entry name" value="DeoC"/>
    <property type="match status" value="1"/>
</dbReference>
<keyword evidence="2" id="KW-0704">Schiff base</keyword>
<evidence type="ECO:0000256" key="3">
    <source>
        <dbReference type="NCBIfam" id="TIGR00126"/>
    </source>
</evidence>
<evidence type="ECO:0000313" key="4">
    <source>
        <dbReference type="EMBL" id="MBY5958127.1"/>
    </source>
</evidence>
<dbReference type="GO" id="GO:0016052">
    <property type="term" value="P:carbohydrate catabolic process"/>
    <property type="evidence" value="ECO:0007669"/>
    <property type="project" value="TreeGrafter"/>
</dbReference>
<dbReference type="CDD" id="cd00959">
    <property type="entry name" value="DeoC"/>
    <property type="match status" value="1"/>
</dbReference>
<dbReference type="PANTHER" id="PTHR10889:SF1">
    <property type="entry name" value="DEOXYRIBOSE-PHOSPHATE ALDOLASE"/>
    <property type="match status" value="1"/>
</dbReference>
<evidence type="ECO:0000313" key="5">
    <source>
        <dbReference type="Proteomes" id="UP000753961"/>
    </source>
</evidence>